<protein>
    <submittedName>
        <fullName evidence="1">Uncharacterized protein</fullName>
    </submittedName>
</protein>
<gene>
    <name evidence="1" type="ORF">PGTUg99_026892</name>
</gene>
<comment type="caution">
    <text evidence="1">The sequence shown here is derived from an EMBL/GenBank/DDBJ whole genome shotgun (WGS) entry which is preliminary data.</text>
</comment>
<sequence length="84" mass="9855">MHVPINVNLPAIFCFLRYSLLWAPSNKDLMEYHDMKMWELLRSANTNKPKLRRQVICPRVSCAEKIAVRNKKREELMLAILADA</sequence>
<proteinExistence type="predicted"/>
<dbReference type="AlphaFoldDB" id="A0A5B0QU95"/>
<name>A0A5B0QU95_PUCGR</name>
<reference evidence="1 2" key="1">
    <citation type="submission" date="2019-05" db="EMBL/GenBank/DDBJ databases">
        <title>Emergence of the Ug99 lineage of the wheat stem rust pathogen through somatic hybridization.</title>
        <authorList>
            <person name="Li F."/>
            <person name="Upadhyaya N.M."/>
            <person name="Sperschneider J."/>
            <person name="Matny O."/>
            <person name="Nguyen-Phuc H."/>
            <person name="Mago R."/>
            <person name="Raley C."/>
            <person name="Miller M.E."/>
            <person name="Silverstein K.A.T."/>
            <person name="Henningsen E."/>
            <person name="Hirsch C.D."/>
            <person name="Visser B."/>
            <person name="Pretorius Z.A."/>
            <person name="Steffenson B.J."/>
            <person name="Schwessinger B."/>
            <person name="Dodds P.N."/>
            <person name="Figueroa M."/>
        </authorList>
    </citation>
    <scope>NUCLEOTIDE SEQUENCE [LARGE SCALE GENOMIC DNA]</scope>
    <source>
        <strain evidence="1 2">Ug99</strain>
    </source>
</reference>
<evidence type="ECO:0000313" key="1">
    <source>
        <dbReference type="EMBL" id="KAA1116852.1"/>
    </source>
</evidence>
<dbReference type="EMBL" id="VDEP01000270">
    <property type="protein sequence ID" value="KAA1116852.1"/>
    <property type="molecule type" value="Genomic_DNA"/>
</dbReference>
<organism evidence="1 2">
    <name type="scientific">Puccinia graminis f. sp. tritici</name>
    <dbReference type="NCBI Taxonomy" id="56615"/>
    <lineage>
        <taxon>Eukaryota</taxon>
        <taxon>Fungi</taxon>
        <taxon>Dikarya</taxon>
        <taxon>Basidiomycota</taxon>
        <taxon>Pucciniomycotina</taxon>
        <taxon>Pucciniomycetes</taxon>
        <taxon>Pucciniales</taxon>
        <taxon>Pucciniaceae</taxon>
        <taxon>Puccinia</taxon>
    </lineage>
</organism>
<accession>A0A5B0QU95</accession>
<evidence type="ECO:0000313" key="2">
    <source>
        <dbReference type="Proteomes" id="UP000325313"/>
    </source>
</evidence>
<dbReference type="Proteomes" id="UP000325313">
    <property type="component" value="Unassembled WGS sequence"/>
</dbReference>